<evidence type="ECO:0000256" key="2">
    <source>
        <dbReference type="ARBA" id="ARBA00022692"/>
    </source>
</evidence>
<feature type="domain" description="STAS" evidence="6">
    <location>
        <begin position="470"/>
        <end position="540"/>
    </location>
</feature>
<organism evidence="7 8">
    <name type="scientific">Leptosia nina</name>
    <dbReference type="NCBI Taxonomy" id="320188"/>
    <lineage>
        <taxon>Eukaryota</taxon>
        <taxon>Metazoa</taxon>
        <taxon>Ecdysozoa</taxon>
        <taxon>Arthropoda</taxon>
        <taxon>Hexapoda</taxon>
        <taxon>Insecta</taxon>
        <taxon>Pterygota</taxon>
        <taxon>Neoptera</taxon>
        <taxon>Endopterygota</taxon>
        <taxon>Lepidoptera</taxon>
        <taxon>Glossata</taxon>
        <taxon>Ditrysia</taxon>
        <taxon>Papilionoidea</taxon>
        <taxon>Pieridae</taxon>
        <taxon>Pierinae</taxon>
        <taxon>Leptosia</taxon>
    </lineage>
</organism>
<feature type="transmembrane region" description="Helical" evidence="5">
    <location>
        <begin position="403"/>
        <end position="423"/>
    </location>
</feature>
<feature type="transmembrane region" description="Helical" evidence="5">
    <location>
        <begin position="375"/>
        <end position="396"/>
    </location>
</feature>
<feature type="transmembrane region" description="Helical" evidence="5">
    <location>
        <begin position="201"/>
        <end position="217"/>
    </location>
</feature>
<comment type="subcellular location">
    <subcellularLocation>
        <location evidence="1">Membrane</location>
        <topology evidence="1">Multi-pass membrane protein</topology>
    </subcellularLocation>
</comment>
<feature type="transmembrane region" description="Helical" evidence="5">
    <location>
        <begin position="307"/>
        <end position="325"/>
    </location>
</feature>
<keyword evidence="8" id="KW-1185">Reference proteome</keyword>
<keyword evidence="4 5" id="KW-0472">Membrane</keyword>
<dbReference type="AlphaFoldDB" id="A0AAV1JSW6"/>
<gene>
    <name evidence="7" type="ORF">LNINA_LOCUS11639</name>
</gene>
<dbReference type="GO" id="GO:0016020">
    <property type="term" value="C:membrane"/>
    <property type="evidence" value="ECO:0007669"/>
    <property type="project" value="UniProtKB-SubCell"/>
</dbReference>
<dbReference type="PANTHER" id="PTHR11814">
    <property type="entry name" value="SULFATE TRANSPORTER"/>
    <property type="match status" value="1"/>
</dbReference>
<sequence length="587" mass="62935">MTVNAICYDDKPQIRKRLKKSFGKVCSAKMIKRKLPIVGWLPKYNVNTLVQDMIAGITVGLTAIPQGLAYAIIAGLSPEYGLYSGLVAGVVYTFFGSCKDITVGPTAIMAAIVAKFVAYSSDFAILASFLAGIVELLMGVLNFGFLVEFISGPVISGFTTAAVLQIASSQLKGLFGLRGSAGTYFAESAVSFVRNIKTTTLWDPILGFSTIVILLLLKKLGRGCSITGGVSEKIRCYVSLSRNAIVVVIGMLVAFIVKRTTGDEPVVLIGDIVKGLPTPKLPPFSTTVGNDSYIFGDMLQVFGPSSFVLPFVAILEAVAVAKSFADGVQVDANQEMIALGLCNIVSSFVSSMPTTGSFTKSALNRASGVKTPAGGIFNCLLIVLSVTLLASTFYYVPKASLAGLIITAMMSMVDYEIFGRLWVHSKRELCVLIVTIIMCLGVGLEYGIVTGILLDALFILYSKARPTVYVYSQKEPRADLVVITLNYNLSYCAAEHVRKSILVAAEGISSDSLIIIDGTNLRKIDSTIASTLATVANDVNNKICPCLFLNFDEKLSKMCTALKPQLADKFFCCKKLSDVADMYFKGV</sequence>
<name>A0AAV1JSW6_9NEOP</name>
<evidence type="ECO:0000256" key="5">
    <source>
        <dbReference type="SAM" id="Phobius"/>
    </source>
</evidence>
<evidence type="ECO:0000259" key="6">
    <source>
        <dbReference type="PROSITE" id="PS50801"/>
    </source>
</evidence>
<dbReference type="PROSITE" id="PS50801">
    <property type="entry name" value="STAS"/>
    <property type="match status" value="1"/>
</dbReference>
<keyword evidence="3 5" id="KW-1133">Transmembrane helix</keyword>
<evidence type="ECO:0000313" key="7">
    <source>
        <dbReference type="EMBL" id="CAK1552606.1"/>
    </source>
</evidence>
<keyword evidence="2 5" id="KW-0812">Transmembrane</keyword>
<evidence type="ECO:0000256" key="3">
    <source>
        <dbReference type="ARBA" id="ARBA00022989"/>
    </source>
</evidence>
<dbReference type="InterPro" id="IPR001902">
    <property type="entry name" value="SLC26A/SulP_fam"/>
</dbReference>
<dbReference type="InterPro" id="IPR011547">
    <property type="entry name" value="SLC26A/SulP_dom"/>
</dbReference>
<dbReference type="Proteomes" id="UP001497472">
    <property type="component" value="Unassembled WGS sequence"/>
</dbReference>
<dbReference type="GO" id="GO:0055085">
    <property type="term" value="P:transmembrane transport"/>
    <property type="evidence" value="ECO:0007669"/>
    <property type="project" value="InterPro"/>
</dbReference>
<proteinExistence type="predicted"/>
<accession>A0AAV1JSW6</accession>
<comment type="caution">
    <text evidence="7">The sequence shown here is derived from an EMBL/GenBank/DDBJ whole genome shotgun (WGS) entry which is preliminary data.</text>
</comment>
<feature type="transmembrane region" description="Helical" evidence="5">
    <location>
        <begin position="429"/>
        <end position="461"/>
    </location>
</feature>
<dbReference type="EMBL" id="CAVLEF010000156">
    <property type="protein sequence ID" value="CAK1552606.1"/>
    <property type="molecule type" value="Genomic_DNA"/>
</dbReference>
<evidence type="ECO:0000313" key="8">
    <source>
        <dbReference type="Proteomes" id="UP001497472"/>
    </source>
</evidence>
<feature type="transmembrane region" description="Helical" evidence="5">
    <location>
        <begin position="125"/>
        <end position="147"/>
    </location>
</feature>
<feature type="transmembrane region" description="Helical" evidence="5">
    <location>
        <begin position="101"/>
        <end position="118"/>
    </location>
</feature>
<evidence type="ECO:0000256" key="1">
    <source>
        <dbReference type="ARBA" id="ARBA00004141"/>
    </source>
</evidence>
<dbReference type="Pfam" id="PF00916">
    <property type="entry name" value="Sulfate_transp"/>
    <property type="match status" value="1"/>
</dbReference>
<dbReference type="InterPro" id="IPR002645">
    <property type="entry name" value="STAS_dom"/>
</dbReference>
<evidence type="ECO:0000256" key="4">
    <source>
        <dbReference type="ARBA" id="ARBA00023136"/>
    </source>
</evidence>
<feature type="transmembrane region" description="Helical" evidence="5">
    <location>
        <begin position="237"/>
        <end position="257"/>
    </location>
</feature>
<feature type="transmembrane region" description="Helical" evidence="5">
    <location>
        <begin position="53"/>
        <end position="73"/>
    </location>
</feature>
<protein>
    <recommendedName>
        <fullName evidence="6">STAS domain-containing protein</fullName>
    </recommendedName>
</protein>
<reference evidence="7 8" key="1">
    <citation type="submission" date="2023-11" db="EMBL/GenBank/DDBJ databases">
        <authorList>
            <person name="Okamura Y."/>
        </authorList>
    </citation>
    <scope>NUCLEOTIDE SEQUENCE [LARGE SCALE GENOMIC DNA]</scope>
</reference>